<accession>A0ABP0XF25</accession>
<sequence length="166" mass="19348">MRSSIFESQGHSLYAFCKTSHCNSNSQNRLQIWKNLCTHQGAQGRRRRRIHLQRHNSTRRDGHAKLSNASACRNWKKLGDFGEMVHMLLQMISALIQSFNLSPRKTHVALHLRHDQVLLIQPFLYSLVHQCLYLNNEDKKLMKICKTLSSLHVRKHDPTSSECFCL</sequence>
<keyword evidence="2" id="KW-1185">Reference proteome</keyword>
<proteinExistence type="predicted"/>
<dbReference type="Proteomes" id="UP001497444">
    <property type="component" value="Chromosome 8"/>
</dbReference>
<protein>
    <submittedName>
        <fullName evidence="1">Uncharacterized protein</fullName>
    </submittedName>
</protein>
<organism evidence="1 2">
    <name type="scientific">Sphagnum jensenii</name>
    <dbReference type="NCBI Taxonomy" id="128206"/>
    <lineage>
        <taxon>Eukaryota</taxon>
        <taxon>Viridiplantae</taxon>
        <taxon>Streptophyta</taxon>
        <taxon>Embryophyta</taxon>
        <taxon>Bryophyta</taxon>
        <taxon>Sphagnophytina</taxon>
        <taxon>Sphagnopsida</taxon>
        <taxon>Sphagnales</taxon>
        <taxon>Sphagnaceae</taxon>
        <taxon>Sphagnum</taxon>
    </lineage>
</organism>
<name>A0ABP0XF25_9BRYO</name>
<dbReference type="EMBL" id="OZ020103">
    <property type="protein sequence ID" value="CAK9277715.1"/>
    <property type="molecule type" value="Genomic_DNA"/>
</dbReference>
<gene>
    <name evidence="1" type="ORF">CSSPJE1EN1_LOCUS23193</name>
</gene>
<reference evidence="1" key="1">
    <citation type="submission" date="2024-02" db="EMBL/GenBank/DDBJ databases">
        <authorList>
            <consortium name="ELIXIR-Norway"/>
            <consortium name="Elixir Norway"/>
        </authorList>
    </citation>
    <scope>NUCLEOTIDE SEQUENCE</scope>
</reference>
<evidence type="ECO:0000313" key="2">
    <source>
        <dbReference type="Proteomes" id="UP001497444"/>
    </source>
</evidence>
<evidence type="ECO:0000313" key="1">
    <source>
        <dbReference type="EMBL" id="CAK9277715.1"/>
    </source>
</evidence>